<keyword evidence="4" id="KW-0410">Iron transport</keyword>
<dbReference type="HOGENOM" id="CLU_008287_15_0_5"/>
<evidence type="ECO:0000256" key="6">
    <source>
        <dbReference type="ARBA" id="ARBA00023004"/>
    </source>
</evidence>
<dbReference type="GO" id="GO:0006826">
    <property type="term" value="P:iron ion transport"/>
    <property type="evidence" value="ECO:0007669"/>
    <property type="project" value="UniProtKB-KW"/>
</dbReference>
<evidence type="ECO:0000259" key="15">
    <source>
        <dbReference type="Pfam" id="PF07715"/>
    </source>
</evidence>
<feature type="signal peptide" evidence="13">
    <location>
        <begin position="1"/>
        <end position="21"/>
    </location>
</feature>
<comment type="similarity">
    <text evidence="11 12">Belongs to the TonB-dependent receptor family.</text>
</comment>
<dbReference type="STRING" id="452662.SJA_C1-13530"/>
<dbReference type="SUPFAM" id="SSF56935">
    <property type="entry name" value="Porins"/>
    <property type="match status" value="1"/>
</dbReference>
<evidence type="ECO:0000313" key="16">
    <source>
        <dbReference type="EMBL" id="BAI96187.1"/>
    </source>
</evidence>
<feature type="domain" description="TonB-dependent receptor plug" evidence="15">
    <location>
        <begin position="52"/>
        <end position="157"/>
    </location>
</feature>
<evidence type="ECO:0000256" key="11">
    <source>
        <dbReference type="PROSITE-ProRule" id="PRU01360"/>
    </source>
</evidence>
<comment type="subcellular location">
    <subcellularLocation>
        <location evidence="1 11">Cell outer membrane</location>
        <topology evidence="1 11">Multi-pass membrane protein</topology>
    </subcellularLocation>
</comment>
<keyword evidence="16" id="KW-0675">Receptor</keyword>
<proteinExistence type="inferred from homology"/>
<dbReference type="Proteomes" id="UP000007753">
    <property type="component" value="Chromosome 1"/>
</dbReference>
<dbReference type="AlphaFoldDB" id="D4Z0Q5"/>
<keyword evidence="7" id="KW-0406">Ion transport</keyword>
<reference evidence="16 17" key="1">
    <citation type="journal article" date="2010" name="J. Bacteriol.">
        <title>Complete genome sequence of the representative gamma-hexachlorocyclohexane-degrading bacterium Sphingobium japonicum UT26.</title>
        <authorList>
            <person name="Nagata Y."/>
            <person name="Ohtsubo Y."/>
            <person name="Endo R."/>
            <person name="Ichikawa N."/>
            <person name="Ankai A."/>
            <person name="Oguchi A."/>
            <person name="Fukui S."/>
            <person name="Fujita N."/>
            <person name="Tsuda M."/>
        </authorList>
    </citation>
    <scope>NUCLEOTIDE SEQUENCE [LARGE SCALE GENOMIC DNA]</scope>
    <source>
        <strain evidence="17">DSM 16413 / CCM 7287 / MTCC 6362 / UT26 / NBRC 101211 / UT26S</strain>
    </source>
</reference>
<keyword evidence="9 11" id="KW-0472">Membrane</keyword>
<dbReference type="InterPro" id="IPR012910">
    <property type="entry name" value="Plug_dom"/>
</dbReference>
<dbReference type="Gene3D" id="2.40.170.20">
    <property type="entry name" value="TonB-dependent receptor, beta-barrel domain"/>
    <property type="match status" value="1"/>
</dbReference>
<dbReference type="EMBL" id="AP010803">
    <property type="protein sequence ID" value="BAI96187.1"/>
    <property type="molecule type" value="Genomic_DNA"/>
</dbReference>
<keyword evidence="6" id="KW-0408">Iron</keyword>
<evidence type="ECO:0000256" key="4">
    <source>
        <dbReference type="ARBA" id="ARBA00022496"/>
    </source>
</evidence>
<keyword evidence="3 11" id="KW-1134">Transmembrane beta strand</keyword>
<evidence type="ECO:0000256" key="5">
    <source>
        <dbReference type="ARBA" id="ARBA00022692"/>
    </source>
</evidence>
<dbReference type="PANTHER" id="PTHR32552">
    <property type="entry name" value="FERRICHROME IRON RECEPTOR-RELATED"/>
    <property type="match status" value="1"/>
</dbReference>
<dbReference type="Pfam" id="PF07715">
    <property type="entry name" value="Plug"/>
    <property type="match status" value="1"/>
</dbReference>
<dbReference type="InterPro" id="IPR000531">
    <property type="entry name" value="Beta-barrel_TonB"/>
</dbReference>
<evidence type="ECO:0000256" key="7">
    <source>
        <dbReference type="ARBA" id="ARBA00023065"/>
    </source>
</evidence>
<dbReference type="GeneID" id="29272975"/>
<feature type="chain" id="PRO_5003068355" evidence="13">
    <location>
        <begin position="22"/>
        <end position="788"/>
    </location>
</feature>
<dbReference type="eggNOG" id="COG1629">
    <property type="taxonomic scope" value="Bacteria"/>
</dbReference>
<evidence type="ECO:0000256" key="2">
    <source>
        <dbReference type="ARBA" id="ARBA00022448"/>
    </source>
</evidence>
<keyword evidence="8 12" id="KW-0798">TonB box</keyword>
<dbReference type="GO" id="GO:0009279">
    <property type="term" value="C:cell outer membrane"/>
    <property type="evidence" value="ECO:0007669"/>
    <property type="project" value="UniProtKB-SubCell"/>
</dbReference>
<dbReference type="InterPro" id="IPR036942">
    <property type="entry name" value="Beta-barrel_TonB_sf"/>
</dbReference>
<dbReference type="Pfam" id="PF00593">
    <property type="entry name" value="TonB_dep_Rec_b-barrel"/>
    <property type="match status" value="1"/>
</dbReference>
<sequence>MRLALLTTISLTAFMPNSLWAQQSAGETTSEASAQGLGDIVVTAQRVTENAQRAAVAIDVVSADDLLKADIKDASRLSELSPAVTIQRTSTGNFAFVRGVGNFTVAPVSDPAVAFNYDGVYIGRPSSTSGSFFDLQRVEVLKGPQGTLYGRNATGGAINVIPQKPVLGKFSGYATGSYGSFDAVALEGAINIPMGPDGALRFSGAFNDRDGYLEDGTNDDHTASLRLQMMANLTPSLTVRLAADYADHGGMGSGVSYLGLSRFVPGTGYVFVPSNVPLSEGVLTPASQAFRQTAVVAPAFRTLAPITNQPFRDNQFFGINAEIEYDTGAGTLTVVPAFRNSKLSYLGTSGFLFRTNENDDQYSIEARFNGARIGIFDYTIGGLFYNEQIDSRQRINFSSLQAIVRDELETTSYAAFARLTAHVTDELRLVGGARYTHDRKTFVENGANAQIRCTNVPPSCPSAPLIPLVNSFNDLPFGFPSNPTGGPYVQPLGGGAVVARINRAQNNKLTNQRVTWRAAAEYDIGSRSLLYASIETGFRSGGFSGAAGFETYDPEYLTAYTIGSKSRFFDNRLQLNVEGFLWKYKDQQVNFVGLDINGQPANQTQNIGRSTIKGVEVETQFLITPTTLLRADAQYLDSQVDSFIYTASAAGAPPLTGCKVSPAGASRLSVDCSGFPGYNSPKWTINLGAQQTISLGDYDLVLSADTQYKSKRYLAFEYIDQVLAPSFWSSNARITFADAGNNWSISGFVRNIENNRNLIFISNVGLSNLLVGSTTPPRTWGIQGSFKF</sequence>
<protein>
    <submittedName>
        <fullName evidence="16">TonB-dependent receptor-like protein</fullName>
    </submittedName>
</protein>
<gene>
    <name evidence="16" type="ordered locus">SJA_C1-13530</name>
</gene>
<keyword evidence="2 11" id="KW-0813">Transport</keyword>
<accession>D4Z0Q5</accession>
<keyword evidence="5 11" id="KW-0812">Transmembrane</keyword>
<evidence type="ECO:0000256" key="1">
    <source>
        <dbReference type="ARBA" id="ARBA00004571"/>
    </source>
</evidence>
<evidence type="ECO:0000256" key="13">
    <source>
        <dbReference type="SAM" id="SignalP"/>
    </source>
</evidence>
<keyword evidence="17" id="KW-1185">Reference proteome</keyword>
<dbReference type="PANTHER" id="PTHR32552:SF81">
    <property type="entry name" value="TONB-DEPENDENT OUTER MEMBRANE RECEPTOR"/>
    <property type="match status" value="1"/>
</dbReference>
<evidence type="ECO:0000256" key="10">
    <source>
        <dbReference type="ARBA" id="ARBA00023237"/>
    </source>
</evidence>
<dbReference type="InterPro" id="IPR039426">
    <property type="entry name" value="TonB-dep_rcpt-like"/>
</dbReference>
<keyword evidence="10 11" id="KW-0998">Cell outer membrane</keyword>
<dbReference type="eggNOG" id="COG4774">
    <property type="taxonomic scope" value="Bacteria"/>
</dbReference>
<evidence type="ECO:0000256" key="8">
    <source>
        <dbReference type="ARBA" id="ARBA00023077"/>
    </source>
</evidence>
<dbReference type="KEGG" id="sjp:SJA_C1-13530"/>
<organism evidence="16 17">
    <name type="scientific">Sphingobium indicum (strain DSM 16413 / CCM 7287 / MTCC 6362 / UT26 / NBRC 101211 / UT26S)</name>
    <name type="common">Sphingobium japonicum</name>
    <dbReference type="NCBI Taxonomy" id="452662"/>
    <lineage>
        <taxon>Bacteria</taxon>
        <taxon>Pseudomonadati</taxon>
        <taxon>Pseudomonadota</taxon>
        <taxon>Alphaproteobacteria</taxon>
        <taxon>Sphingomonadales</taxon>
        <taxon>Sphingomonadaceae</taxon>
        <taxon>Sphingobium</taxon>
    </lineage>
</organism>
<name>D4Z0Q5_SPHIU</name>
<keyword evidence="13" id="KW-0732">Signal</keyword>
<dbReference type="PROSITE" id="PS52016">
    <property type="entry name" value="TONB_DEPENDENT_REC_3"/>
    <property type="match status" value="1"/>
</dbReference>
<dbReference type="RefSeq" id="WP_013039741.1">
    <property type="nucleotide sequence ID" value="NC_014006.1"/>
</dbReference>
<evidence type="ECO:0000256" key="12">
    <source>
        <dbReference type="RuleBase" id="RU003357"/>
    </source>
</evidence>
<evidence type="ECO:0000259" key="14">
    <source>
        <dbReference type="Pfam" id="PF00593"/>
    </source>
</evidence>
<evidence type="ECO:0000313" key="17">
    <source>
        <dbReference type="Proteomes" id="UP000007753"/>
    </source>
</evidence>
<evidence type="ECO:0000256" key="9">
    <source>
        <dbReference type="ARBA" id="ARBA00023136"/>
    </source>
</evidence>
<evidence type="ECO:0000256" key="3">
    <source>
        <dbReference type="ARBA" id="ARBA00022452"/>
    </source>
</evidence>
<feature type="domain" description="TonB-dependent receptor-like beta-barrel" evidence="14">
    <location>
        <begin position="306"/>
        <end position="752"/>
    </location>
</feature>